<sequence>MEELELSLGMKSLMASTPMIDPVSSSGENIADNGGLRASWFAYKKHVEDNDKKDFYLPGLQNYNQDQLFFISFAKLWCMQYTPFALQYSVTNDRHPPGHFRVLGALQNSKEFSEAFRCPVGSPLNPERKCLLW</sequence>
<evidence type="ECO:0000313" key="4">
    <source>
        <dbReference type="Proteomes" id="UP001381693"/>
    </source>
</evidence>
<proteinExistence type="inferred from homology"/>
<dbReference type="InterPro" id="IPR000718">
    <property type="entry name" value="Peptidase_M13"/>
</dbReference>
<keyword evidence="4" id="KW-1185">Reference proteome</keyword>
<dbReference type="Gene3D" id="3.40.390.10">
    <property type="entry name" value="Collagenase (Catalytic Domain)"/>
    <property type="match status" value="1"/>
</dbReference>
<protein>
    <recommendedName>
        <fullName evidence="2">Peptidase M13 C-terminal domain-containing protein</fullName>
    </recommendedName>
</protein>
<dbReference type="Pfam" id="PF01431">
    <property type="entry name" value="Peptidase_M13"/>
    <property type="match status" value="1"/>
</dbReference>
<organism evidence="3 4">
    <name type="scientific">Halocaridina rubra</name>
    <name type="common">Hawaiian red shrimp</name>
    <dbReference type="NCBI Taxonomy" id="373956"/>
    <lineage>
        <taxon>Eukaryota</taxon>
        <taxon>Metazoa</taxon>
        <taxon>Ecdysozoa</taxon>
        <taxon>Arthropoda</taxon>
        <taxon>Crustacea</taxon>
        <taxon>Multicrustacea</taxon>
        <taxon>Malacostraca</taxon>
        <taxon>Eumalacostraca</taxon>
        <taxon>Eucarida</taxon>
        <taxon>Decapoda</taxon>
        <taxon>Pleocyemata</taxon>
        <taxon>Caridea</taxon>
        <taxon>Atyoidea</taxon>
        <taxon>Atyidae</taxon>
        <taxon>Halocaridina</taxon>
    </lineage>
</organism>
<gene>
    <name evidence="3" type="ORF">SK128_009243</name>
</gene>
<feature type="domain" description="Peptidase M13 C-terminal" evidence="2">
    <location>
        <begin position="26"/>
        <end position="130"/>
    </location>
</feature>
<evidence type="ECO:0000256" key="1">
    <source>
        <dbReference type="ARBA" id="ARBA00007357"/>
    </source>
</evidence>
<reference evidence="3 4" key="1">
    <citation type="submission" date="2023-11" db="EMBL/GenBank/DDBJ databases">
        <title>Halocaridina rubra genome assembly.</title>
        <authorList>
            <person name="Smith C."/>
        </authorList>
    </citation>
    <scope>NUCLEOTIDE SEQUENCE [LARGE SCALE GENOMIC DNA]</scope>
    <source>
        <strain evidence="3">EP-1</strain>
        <tissue evidence="3">Whole</tissue>
    </source>
</reference>
<dbReference type="GO" id="GO:0005886">
    <property type="term" value="C:plasma membrane"/>
    <property type="evidence" value="ECO:0007669"/>
    <property type="project" value="TreeGrafter"/>
</dbReference>
<dbReference type="InterPro" id="IPR024079">
    <property type="entry name" value="MetalloPept_cat_dom_sf"/>
</dbReference>
<dbReference type="InterPro" id="IPR018497">
    <property type="entry name" value="Peptidase_M13_C"/>
</dbReference>
<dbReference type="SUPFAM" id="SSF55486">
    <property type="entry name" value="Metalloproteases ('zincins'), catalytic domain"/>
    <property type="match status" value="1"/>
</dbReference>
<comment type="caution">
    <text evidence="3">The sequence shown here is derived from an EMBL/GenBank/DDBJ whole genome shotgun (WGS) entry which is preliminary data.</text>
</comment>
<name>A0AAN9AF93_HALRR</name>
<evidence type="ECO:0000313" key="3">
    <source>
        <dbReference type="EMBL" id="KAK7083032.1"/>
    </source>
</evidence>
<dbReference type="AlphaFoldDB" id="A0AAN9AF93"/>
<dbReference type="PROSITE" id="PS51885">
    <property type="entry name" value="NEPRILYSIN"/>
    <property type="match status" value="1"/>
</dbReference>
<comment type="similarity">
    <text evidence="1">Belongs to the peptidase M13 family.</text>
</comment>
<accession>A0AAN9AF93</accession>
<dbReference type="GO" id="GO:0016485">
    <property type="term" value="P:protein processing"/>
    <property type="evidence" value="ECO:0007669"/>
    <property type="project" value="TreeGrafter"/>
</dbReference>
<dbReference type="PANTHER" id="PTHR11733:SF167">
    <property type="entry name" value="FI17812P1-RELATED"/>
    <property type="match status" value="1"/>
</dbReference>
<dbReference type="EMBL" id="JAXCGZ010003826">
    <property type="protein sequence ID" value="KAK7083032.1"/>
    <property type="molecule type" value="Genomic_DNA"/>
</dbReference>
<dbReference type="Proteomes" id="UP001381693">
    <property type="component" value="Unassembled WGS sequence"/>
</dbReference>
<dbReference type="GO" id="GO:0004222">
    <property type="term" value="F:metalloendopeptidase activity"/>
    <property type="evidence" value="ECO:0007669"/>
    <property type="project" value="InterPro"/>
</dbReference>
<evidence type="ECO:0000259" key="2">
    <source>
        <dbReference type="Pfam" id="PF01431"/>
    </source>
</evidence>
<dbReference type="PANTHER" id="PTHR11733">
    <property type="entry name" value="ZINC METALLOPROTEASE FAMILY M13 NEPRILYSIN-RELATED"/>
    <property type="match status" value="1"/>
</dbReference>